<feature type="compositionally biased region" description="Polar residues" evidence="1">
    <location>
        <begin position="163"/>
        <end position="176"/>
    </location>
</feature>
<dbReference type="AlphaFoldDB" id="F9G8E0"/>
<dbReference type="EMBL" id="AFQF01003661">
    <property type="protein sequence ID" value="EGU74568.1"/>
    <property type="molecule type" value="Genomic_DNA"/>
</dbReference>
<gene>
    <name evidence="2" type="ORF">FOXB_14922</name>
</gene>
<feature type="region of interest" description="Disordered" evidence="1">
    <location>
        <begin position="163"/>
        <end position="252"/>
    </location>
</feature>
<dbReference type="OrthoDB" id="5082755at2759"/>
<name>F9G8E0_FUSOF</name>
<feature type="region of interest" description="Disordered" evidence="1">
    <location>
        <begin position="1"/>
        <end position="100"/>
    </location>
</feature>
<feature type="compositionally biased region" description="Polar residues" evidence="1">
    <location>
        <begin position="1"/>
        <end position="16"/>
    </location>
</feature>
<reference evidence="2" key="1">
    <citation type="journal article" date="2012" name="Mol. Plant Microbe Interact.">
        <title>A highly conserved effector in Fusarium oxysporum is required for full virulence on Arabidopsis.</title>
        <authorList>
            <person name="Thatcher L.F."/>
            <person name="Gardiner D.M."/>
            <person name="Kazan K."/>
            <person name="Manners J."/>
        </authorList>
    </citation>
    <scope>NUCLEOTIDE SEQUENCE [LARGE SCALE GENOMIC DNA]</scope>
    <source>
        <strain evidence="2">Fo5176</strain>
    </source>
</reference>
<proteinExistence type="predicted"/>
<sequence length="380" mass="42478">MQPLNEQTPEVSNPSALLSPRVKHRTSVFRSPRIQPMLPRAQPFEATKDHGENLTSAVQGCSDAAMPKSQAKKKPPAKGLDTSKSNAKAGTPAPYEFSGHDSINISSFDLAQAQQSLEHSDVPSMRPQLKSPRQYPRELNHPMHWQLLQHEFLISRHKALRSSGKTSWNSSQQSLTPPVPSHPSTLPALEPTSKTPETLPLDKPASNLRPPSPGESSTASTKPPVPEIRLSPPEETSKTPRQPRPPIENPAYPWEEEELQALEDLRNEQRRLHEETLDAMGQMAYWSFRAQRAANRVKKTIWELRSYMDEVLAEQEEVQGHNENECNVVPPSLTNPRATGIPLGKVLLVCKTVNMALCDYLRFGAQSFKKASNSRVRQSR</sequence>
<protein>
    <submittedName>
        <fullName evidence="2">Uncharacterized protein</fullName>
    </submittedName>
</protein>
<organism evidence="2">
    <name type="scientific">Fusarium oxysporum (strain Fo5176)</name>
    <name type="common">Fusarium vascular wilt</name>
    <dbReference type="NCBI Taxonomy" id="660025"/>
    <lineage>
        <taxon>Eukaryota</taxon>
        <taxon>Fungi</taxon>
        <taxon>Dikarya</taxon>
        <taxon>Ascomycota</taxon>
        <taxon>Pezizomycotina</taxon>
        <taxon>Sordariomycetes</taxon>
        <taxon>Hypocreomycetidae</taxon>
        <taxon>Hypocreales</taxon>
        <taxon>Nectriaceae</taxon>
        <taxon>Fusarium</taxon>
        <taxon>Fusarium oxysporum species complex</taxon>
    </lineage>
</organism>
<comment type="caution">
    <text evidence="2">The sequence shown here is derived from an EMBL/GenBank/DDBJ whole genome shotgun (WGS) entry which is preliminary data.</text>
</comment>
<evidence type="ECO:0000256" key="1">
    <source>
        <dbReference type="SAM" id="MobiDB-lite"/>
    </source>
</evidence>
<accession>F9G8E0</accession>
<evidence type="ECO:0000313" key="2">
    <source>
        <dbReference type="EMBL" id="EGU74568.1"/>
    </source>
</evidence>
<feature type="region of interest" description="Disordered" evidence="1">
    <location>
        <begin position="114"/>
        <end position="136"/>
    </location>
</feature>